<dbReference type="EMBL" id="JARBDR010000903">
    <property type="protein sequence ID" value="KAJ8304714.1"/>
    <property type="molecule type" value="Genomic_DNA"/>
</dbReference>
<proteinExistence type="predicted"/>
<protein>
    <recommendedName>
        <fullName evidence="2">RNA polymerase II elongation factor ELL N-terminal domain-containing protein</fullName>
    </recommendedName>
</protein>
<feature type="compositionally biased region" description="Basic residues" evidence="1">
    <location>
        <begin position="91"/>
        <end position="101"/>
    </location>
</feature>
<evidence type="ECO:0000256" key="1">
    <source>
        <dbReference type="SAM" id="MobiDB-lite"/>
    </source>
</evidence>
<keyword evidence="4" id="KW-1185">Reference proteome</keyword>
<dbReference type="InterPro" id="IPR019464">
    <property type="entry name" value="ELL_N"/>
</dbReference>
<evidence type="ECO:0000259" key="2">
    <source>
        <dbReference type="Pfam" id="PF10390"/>
    </source>
</evidence>
<evidence type="ECO:0000313" key="3">
    <source>
        <dbReference type="EMBL" id="KAJ8304714.1"/>
    </source>
</evidence>
<sequence>MAALVEGQQYGLSSTFASHDQKSVVHLKLTDSALKAIEDYLKAKKDIIQIPHKSSKDLRTFQFSLSQFTDPNVSFDCVKQSDASTQEIKPSGKHISRRIRKVRPDLDIKNTSQAKPQPAAIRSKTAVVAPFSSTTTNSSLSSSSRHHSAVSSSTVPPSSHMTSSSSPHSNNTVSSSTTTSRSSTPTSLSSNVARSSSGNNKPPSSINSAVINLPFRDRKIYHITPNNDGVREKDKEALSSTLQQVAFHNPRENKFFLNKYLYNEVRLDWPGYSENDKDIVK</sequence>
<feature type="domain" description="RNA polymerase II elongation factor ELL N-terminal" evidence="2">
    <location>
        <begin position="7"/>
        <end position="281"/>
    </location>
</feature>
<dbReference type="Proteomes" id="UP001217089">
    <property type="component" value="Unassembled WGS sequence"/>
</dbReference>
<reference evidence="3 4" key="1">
    <citation type="submission" date="2022-12" db="EMBL/GenBank/DDBJ databases">
        <title>Chromosome-level genome of Tegillarca granosa.</title>
        <authorList>
            <person name="Kim J."/>
        </authorList>
    </citation>
    <scope>NUCLEOTIDE SEQUENCE [LARGE SCALE GENOMIC DNA]</scope>
    <source>
        <strain evidence="3">Teg-2019</strain>
        <tissue evidence="3">Adductor muscle</tissue>
    </source>
</reference>
<dbReference type="Gene3D" id="1.10.10.2670">
    <property type="entry name" value="E3 ubiquitin-protein ligase"/>
    <property type="match status" value="1"/>
</dbReference>
<name>A0ABQ9EHE7_TEGGR</name>
<dbReference type="Pfam" id="PF10390">
    <property type="entry name" value="ELL"/>
    <property type="match status" value="1"/>
</dbReference>
<accession>A0ABQ9EHE7</accession>
<dbReference type="PANTHER" id="PTHR23288:SF17">
    <property type="entry name" value="RNA POLYMERASE II ELONGATION FACTOR ELL"/>
    <property type="match status" value="1"/>
</dbReference>
<feature type="non-terminal residue" evidence="3">
    <location>
        <position position="281"/>
    </location>
</feature>
<comment type="caution">
    <text evidence="3">The sequence shown here is derived from an EMBL/GenBank/DDBJ whole genome shotgun (WGS) entry which is preliminary data.</text>
</comment>
<dbReference type="InterPro" id="IPR036390">
    <property type="entry name" value="WH_DNA-bd_sf"/>
</dbReference>
<dbReference type="InterPro" id="IPR042065">
    <property type="entry name" value="E3_ELL-like"/>
</dbReference>
<feature type="compositionally biased region" description="Polar residues" evidence="1">
    <location>
        <begin position="193"/>
        <end position="210"/>
    </location>
</feature>
<evidence type="ECO:0000313" key="4">
    <source>
        <dbReference type="Proteomes" id="UP001217089"/>
    </source>
</evidence>
<gene>
    <name evidence="3" type="ORF">KUTeg_018297</name>
</gene>
<organism evidence="3 4">
    <name type="scientific">Tegillarca granosa</name>
    <name type="common">Malaysian cockle</name>
    <name type="synonym">Anadara granosa</name>
    <dbReference type="NCBI Taxonomy" id="220873"/>
    <lineage>
        <taxon>Eukaryota</taxon>
        <taxon>Metazoa</taxon>
        <taxon>Spiralia</taxon>
        <taxon>Lophotrochozoa</taxon>
        <taxon>Mollusca</taxon>
        <taxon>Bivalvia</taxon>
        <taxon>Autobranchia</taxon>
        <taxon>Pteriomorphia</taxon>
        <taxon>Arcoida</taxon>
        <taxon>Arcoidea</taxon>
        <taxon>Arcidae</taxon>
        <taxon>Tegillarca</taxon>
    </lineage>
</organism>
<feature type="region of interest" description="Disordered" evidence="1">
    <location>
        <begin position="81"/>
        <end position="210"/>
    </location>
</feature>
<dbReference type="SUPFAM" id="SSF46785">
    <property type="entry name" value="Winged helix' DNA-binding domain"/>
    <property type="match status" value="1"/>
</dbReference>
<dbReference type="InterPro" id="IPR031176">
    <property type="entry name" value="ELL/occludin"/>
</dbReference>
<feature type="compositionally biased region" description="Low complexity" evidence="1">
    <location>
        <begin position="132"/>
        <end position="192"/>
    </location>
</feature>
<dbReference type="PANTHER" id="PTHR23288">
    <property type="entry name" value="OCCLUDIN AND RNA POLYMERASE II ELONGATION FACTOR ELL"/>
    <property type="match status" value="1"/>
</dbReference>